<keyword evidence="1" id="KW-0596">Phosphopantetheine</keyword>
<dbReference type="InterPro" id="IPR050091">
    <property type="entry name" value="PKS_NRPS_Biosynth_Enz"/>
</dbReference>
<dbReference type="GO" id="GO:0005737">
    <property type="term" value="C:cytoplasm"/>
    <property type="evidence" value="ECO:0007669"/>
    <property type="project" value="TreeGrafter"/>
</dbReference>
<keyword evidence="8" id="KW-0012">Acyltransferase</keyword>
<dbReference type="GO" id="GO:0006633">
    <property type="term" value="P:fatty acid biosynthetic process"/>
    <property type="evidence" value="ECO:0007669"/>
    <property type="project" value="TreeGrafter"/>
</dbReference>
<keyword evidence="4" id="KW-0521">NADP</keyword>
<dbReference type="Pfam" id="PF00109">
    <property type="entry name" value="ketoacyl-synt"/>
    <property type="match status" value="1"/>
</dbReference>
<evidence type="ECO:0000259" key="6">
    <source>
        <dbReference type="PROSITE" id="PS50075"/>
    </source>
</evidence>
<dbReference type="Gene3D" id="3.90.180.10">
    <property type="entry name" value="Medium-chain alcohol dehydrogenases, catalytic domain"/>
    <property type="match status" value="2"/>
</dbReference>
<dbReference type="InterPro" id="IPR036736">
    <property type="entry name" value="ACP-like_sf"/>
</dbReference>
<dbReference type="InterPro" id="IPR001227">
    <property type="entry name" value="Ac_transferase_dom_sf"/>
</dbReference>
<evidence type="ECO:0000313" key="9">
    <source>
        <dbReference type="Proteomes" id="UP000515498"/>
    </source>
</evidence>
<dbReference type="Gene3D" id="3.30.70.3290">
    <property type="match status" value="1"/>
</dbReference>
<evidence type="ECO:0000256" key="4">
    <source>
        <dbReference type="ARBA" id="ARBA00022857"/>
    </source>
</evidence>
<dbReference type="InterPro" id="IPR016039">
    <property type="entry name" value="Thiolase-like"/>
</dbReference>
<dbReference type="KEGG" id="mflu:HZU40_04055"/>
<protein>
    <submittedName>
        <fullName evidence="8">Acyltransferase domain-containing protein</fullName>
    </submittedName>
</protein>
<dbReference type="SMART" id="SM00822">
    <property type="entry name" value="PKS_KR"/>
    <property type="match status" value="1"/>
</dbReference>
<dbReference type="SMART" id="SM00823">
    <property type="entry name" value="PKS_PP"/>
    <property type="match status" value="1"/>
</dbReference>
<dbReference type="InterPro" id="IPR014031">
    <property type="entry name" value="Ketoacyl_synth_C"/>
</dbReference>
<dbReference type="InterPro" id="IPR057326">
    <property type="entry name" value="KR_dom"/>
</dbReference>
<dbReference type="InterPro" id="IPR011032">
    <property type="entry name" value="GroES-like_sf"/>
</dbReference>
<dbReference type="InterPro" id="IPR009081">
    <property type="entry name" value="PP-bd_ACP"/>
</dbReference>
<dbReference type="CDD" id="cd00833">
    <property type="entry name" value="PKS"/>
    <property type="match status" value="1"/>
</dbReference>
<evidence type="ECO:0000313" key="8">
    <source>
        <dbReference type="EMBL" id="QNJ95870.1"/>
    </source>
</evidence>
<dbReference type="InterPro" id="IPR049552">
    <property type="entry name" value="PKS_DH_N"/>
</dbReference>
<dbReference type="SMART" id="SM00825">
    <property type="entry name" value="PKS_KS"/>
    <property type="match status" value="1"/>
</dbReference>
<dbReference type="SUPFAM" id="SSF55048">
    <property type="entry name" value="Probable ACP-binding domain of malonyl-CoA ACP transacylase"/>
    <property type="match status" value="1"/>
</dbReference>
<dbReference type="Pfam" id="PF00698">
    <property type="entry name" value="Acyl_transf_1"/>
    <property type="match status" value="1"/>
</dbReference>
<dbReference type="InterPro" id="IPR042104">
    <property type="entry name" value="PKS_dehydratase_sf"/>
</dbReference>
<evidence type="ECO:0000256" key="2">
    <source>
        <dbReference type="ARBA" id="ARBA00022553"/>
    </source>
</evidence>
<dbReference type="InterPro" id="IPR049551">
    <property type="entry name" value="PKS_DH_C"/>
</dbReference>
<dbReference type="Pfam" id="PF00550">
    <property type="entry name" value="PP-binding"/>
    <property type="match status" value="1"/>
</dbReference>
<dbReference type="Gene3D" id="3.40.50.720">
    <property type="entry name" value="NAD(P)-binding Rossmann-like Domain"/>
    <property type="match status" value="4"/>
</dbReference>
<evidence type="ECO:0000256" key="5">
    <source>
        <dbReference type="ARBA" id="ARBA00023268"/>
    </source>
</evidence>
<dbReference type="SMART" id="SM00826">
    <property type="entry name" value="PKS_DH"/>
    <property type="match status" value="1"/>
</dbReference>
<organism evidence="8 9">
    <name type="scientific">Mycolicibacterium fluoranthenivorans</name>
    <dbReference type="NCBI Taxonomy" id="258505"/>
    <lineage>
        <taxon>Bacteria</taxon>
        <taxon>Bacillati</taxon>
        <taxon>Actinomycetota</taxon>
        <taxon>Actinomycetes</taxon>
        <taxon>Mycobacteriales</taxon>
        <taxon>Mycobacteriaceae</taxon>
        <taxon>Mycolicibacterium</taxon>
    </lineage>
</organism>
<dbReference type="SMART" id="SM00827">
    <property type="entry name" value="PKS_AT"/>
    <property type="match status" value="1"/>
</dbReference>
<evidence type="ECO:0000259" key="7">
    <source>
        <dbReference type="PROSITE" id="PS52004"/>
    </source>
</evidence>
<dbReference type="Gene3D" id="3.10.129.110">
    <property type="entry name" value="Polyketide synthase dehydratase"/>
    <property type="match status" value="2"/>
</dbReference>
<dbReference type="EMBL" id="CP059894">
    <property type="protein sequence ID" value="QNJ95870.1"/>
    <property type="molecule type" value="Genomic_DNA"/>
</dbReference>
<evidence type="ECO:0000256" key="1">
    <source>
        <dbReference type="ARBA" id="ARBA00022450"/>
    </source>
</evidence>
<dbReference type="InterPro" id="IPR016035">
    <property type="entry name" value="Acyl_Trfase/lysoPLipase"/>
</dbReference>
<sequence length="1891" mass="197401">MTPVAVIGMACRLPGGIDSPDRLWEALLRGADVVTEIPPDRWDAEDHFDTETGTPGRSVSRWGAFLDDVAGFDADFFGIDADEAAAIDPQHRLLLETSWEALEHAGTAPASVTGSVTGVFVGLTQADYPLVTAGSATMAGPYGFRGNGFSMASGRIAELLGVRGPAVTIDTDGSSSLHAVHQACRSLNDSESDLALAGGACVVLDPRRFSSASAQGLLSPTGRCRAFDADADGTVIGEGAAMVLLKRLPDALHDGDRILAVLRGTAANRDDAAVVYRKALAVAGVEPGTVGLVEAHGAGDPAADSAEFTGLAQVYGTAGPCAVRSATAGFGHTQSTAGVLALMTATLALRHGVVPPHPHFTRLPDELAGVDTKLFIPLSLSPWTDTAGPRRAAVSAHGTSGTCVHAVVEQAPAQAGVATAARPGPLMFPLSATSADELGRSAGRLADWLRDRDEVTLPDLAYTLARRRAHRPVRTAVLAETRAQLDDALRRLAGSAPVPGAALGSGDRGAVWVFGGQVPSPAGVERLMSEQAFAAVVARAEPIIMRECGFSVTAVISAARGTPDAGPTLFVVQVALATTLMAHGARPGAVIGYSLGETAAAVVSGALSLEDGLRVVCVRAGLLSRVAGAGATAFVELPAQQLLSELAMRGRNEVVVAAVPSPGSSVVAGSSAAVGDLVADWRQRGVTTREIPADVAVHSPQVDAIVDEFAAALSGLTPKKPEILFYTATSFDPRDQPACDARYWVSNLRKMVRFSAAVRAALEDGHRVFAELTPDPVVTEAVEQTARSLDVPQVTLQVDAETSSDIAELIGRLHCAGAAVDFASLYPNGSLVDAPLPTWNRRRLWVTGDRESSAARGGHTVSAHPLLGAHVVLPEDPERHVWQAQAGVATTISGAAYCEMALAAGRTVLGDAVDVHDIAFEHTWPIDEDATVTAVATAESPGSFGFAVSAARRRYATATLAVADPGHPPARDIAGLASQPGTVLTGIAPGGTVRAEQADHVVHPAVLESCFRTVTDHPLPIGIRRLRAYESARPARYCHTRVTATSGEVIEADIEVLDHDGGVLVVAEGLRLIRQAPSLDERLLTVEWVAREVPDVPKTDAGRWLLIGRHTGDSMPETLAAIMESLGAHCTSIERDAELFRAQTRDELAGVVLMPAGPDGPIPHLLDVTRELAALTGDKPRLYVVTRSAQTVLDGEQSDLAQAGVGGLVRVIGNEYPDLGAVHVDIDESPRTASGLARQLLSGSDEDVTAWRDGQWYTARLTWAPLRPEDRHTADADPRHDGIRLQLRDPDDEQSWEFVSAPRVAPCAGQIEVSIRAAGTGAGFAGTVTAVGPGVTGHRIGDRVGGICNGDSSRTFLTCDARSAVTLPAGLSEYDAAAAAMPYAIAHHCLHNLAHIRAGEKVLIHSAPDAQGRAAAAVARAAGAEVFAAAGTEFAEQIRRDTAGHGVDIVLTWGGGQGQRAGLEVLTPGGRFIEIGLPDGEHSRPLLPPNVAFLTVDLARLADGRPDLVHDVVHAVYRQLADGTLALPEYTVHPLADAAIPAGHPGAQVRDVSAGGPLRVVVPPEDVQPVRSDGAYIVTGGLGGAALHFAELLAAGGAGHLVLCAQEPPSPQAWERVSALRATGTTVAVESAGIAVEGTAALLVAAARATGMRLRGVLHAESATGPVDLADLSIERFERSWAPRVDGARQLHIATADEPLDWFCALSSVDALTGPPGRGAGAAADSWLEGFARWRRAQGLPATTIAWHAGAADGSDRAFDVLLRHARPYSVYAPGDAGWLSAVAARGPFGEVLRTTGHRSADTAKLRAELKALPRPDWSPYLRTMISDHVTAVVQRSIDPDRPLPECGIDSLGALELVTRLETATGIRIRATEITTIRGLADLLSDRLQQS</sequence>
<evidence type="ECO:0000256" key="3">
    <source>
        <dbReference type="ARBA" id="ARBA00022679"/>
    </source>
</evidence>
<dbReference type="InterPro" id="IPR036291">
    <property type="entry name" value="NAD(P)-bd_dom_sf"/>
</dbReference>
<dbReference type="InterPro" id="IPR020806">
    <property type="entry name" value="PKS_PP-bd"/>
</dbReference>
<dbReference type="InterPro" id="IPR020841">
    <property type="entry name" value="PKS_Beta-ketoAc_synthase_dom"/>
</dbReference>
<dbReference type="Gene3D" id="3.40.47.10">
    <property type="match status" value="1"/>
</dbReference>
<dbReference type="SUPFAM" id="SSF50129">
    <property type="entry name" value="GroES-like"/>
    <property type="match status" value="1"/>
</dbReference>
<proteinExistence type="predicted"/>
<dbReference type="Pfam" id="PF14765">
    <property type="entry name" value="PS-DH"/>
    <property type="match status" value="1"/>
</dbReference>
<keyword evidence="5" id="KW-0511">Multifunctional enzyme</keyword>
<dbReference type="SUPFAM" id="SSF47336">
    <property type="entry name" value="ACP-like"/>
    <property type="match status" value="1"/>
</dbReference>
<dbReference type="GO" id="GO:0031177">
    <property type="term" value="F:phosphopantetheine binding"/>
    <property type="evidence" value="ECO:0007669"/>
    <property type="project" value="InterPro"/>
</dbReference>
<dbReference type="PROSITE" id="PS00012">
    <property type="entry name" value="PHOSPHOPANTETHEINE"/>
    <property type="match status" value="1"/>
</dbReference>
<dbReference type="Pfam" id="PF22621">
    <property type="entry name" value="CurL-like_PKS_C"/>
    <property type="match status" value="1"/>
</dbReference>
<keyword evidence="2" id="KW-0597">Phosphoprotein</keyword>
<dbReference type="Gene3D" id="1.10.1200.10">
    <property type="entry name" value="ACP-like"/>
    <property type="match status" value="1"/>
</dbReference>
<name>A0A7G8PNF4_9MYCO</name>
<dbReference type="SMART" id="SM00829">
    <property type="entry name" value="PKS_ER"/>
    <property type="match status" value="1"/>
</dbReference>
<keyword evidence="3 8" id="KW-0808">Transferase</keyword>
<dbReference type="InterPro" id="IPR014043">
    <property type="entry name" value="Acyl_transferase_dom"/>
</dbReference>
<dbReference type="GO" id="GO:0016491">
    <property type="term" value="F:oxidoreductase activity"/>
    <property type="evidence" value="ECO:0007669"/>
    <property type="project" value="InterPro"/>
</dbReference>
<dbReference type="SUPFAM" id="SSF51735">
    <property type="entry name" value="NAD(P)-binding Rossmann-fold domains"/>
    <property type="match status" value="3"/>
</dbReference>
<dbReference type="GO" id="GO:0005886">
    <property type="term" value="C:plasma membrane"/>
    <property type="evidence" value="ECO:0007669"/>
    <property type="project" value="TreeGrafter"/>
</dbReference>
<dbReference type="InterPro" id="IPR020807">
    <property type="entry name" value="PKS_DH"/>
</dbReference>
<dbReference type="Pfam" id="PF21089">
    <property type="entry name" value="PKS_DH_N"/>
    <property type="match status" value="1"/>
</dbReference>
<dbReference type="InterPro" id="IPR016036">
    <property type="entry name" value="Malonyl_transacylase_ACP-bd"/>
</dbReference>
<reference evidence="8 9" key="1">
    <citation type="submission" date="2020-07" db="EMBL/GenBank/DDBJ databases">
        <title>Draft genome sequence of four isobutane-metabolizing strains capable of cometabolically degrading diverse ether contaminants.</title>
        <authorList>
            <person name="Chen W."/>
            <person name="Faulkner N."/>
            <person name="Smith C."/>
            <person name="Hyman M."/>
        </authorList>
    </citation>
    <scope>NUCLEOTIDE SEQUENCE [LARGE SCALE GENOMIC DNA]</scope>
    <source>
        <strain evidence="8 9">2A</strain>
    </source>
</reference>
<dbReference type="GO" id="GO:0071770">
    <property type="term" value="P:DIM/DIP cell wall layer assembly"/>
    <property type="evidence" value="ECO:0007669"/>
    <property type="project" value="TreeGrafter"/>
</dbReference>
<accession>A0A7G8PNF4</accession>
<feature type="domain" description="Ketosynthase family 3 (KS3)" evidence="7">
    <location>
        <begin position="1"/>
        <end position="410"/>
    </location>
</feature>
<dbReference type="Pfam" id="PF02801">
    <property type="entry name" value="Ketoacyl-synt_C"/>
    <property type="match status" value="1"/>
</dbReference>
<dbReference type="GO" id="GO:0004312">
    <property type="term" value="F:fatty acid synthase activity"/>
    <property type="evidence" value="ECO:0007669"/>
    <property type="project" value="TreeGrafter"/>
</dbReference>
<feature type="domain" description="Carrier" evidence="6">
    <location>
        <begin position="1816"/>
        <end position="1891"/>
    </location>
</feature>
<dbReference type="InterPro" id="IPR013968">
    <property type="entry name" value="PKS_KR"/>
</dbReference>
<dbReference type="InterPro" id="IPR006162">
    <property type="entry name" value="Ppantetheine_attach_site"/>
</dbReference>
<dbReference type="SUPFAM" id="SSF53901">
    <property type="entry name" value="Thiolase-like"/>
    <property type="match status" value="1"/>
</dbReference>
<dbReference type="Proteomes" id="UP000515498">
    <property type="component" value="Chromosome"/>
</dbReference>
<dbReference type="Gene3D" id="3.40.366.10">
    <property type="entry name" value="Malonyl-Coenzyme A Acyl Carrier Protein, domain 2"/>
    <property type="match status" value="1"/>
</dbReference>
<dbReference type="PANTHER" id="PTHR43775:SF37">
    <property type="entry name" value="SI:DKEY-61P9.11"/>
    <property type="match status" value="1"/>
</dbReference>
<dbReference type="Pfam" id="PF08659">
    <property type="entry name" value="KR"/>
    <property type="match status" value="1"/>
</dbReference>
<dbReference type="InterPro" id="IPR020843">
    <property type="entry name" value="ER"/>
</dbReference>
<dbReference type="InterPro" id="IPR014030">
    <property type="entry name" value="Ketoacyl_synth_N"/>
</dbReference>
<dbReference type="SUPFAM" id="SSF52151">
    <property type="entry name" value="FabD/lysophospholipase-like"/>
    <property type="match status" value="1"/>
</dbReference>
<gene>
    <name evidence="8" type="ORF">HZU40_04055</name>
</gene>
<dbReference type="PROSITE" id="PS50075">
    <property type="entry name" value="CARRIER"/>
    <property type="match status" value="1"/>
</dbReference>
<dbReference type="PROSITE" id="PS52004">
    <property type="entry name" value="KS3_2"/>
    <property type="match status" value="1"/>
</dbReference>
<dbReference type="PANTHER" id="PTHR43775">
    <property type="entry name" value="FATTY ACID SYNTHASE"/>
    <property type="match status" value="1"/>
</dbReference>